<evidence type="ECO:0000259" key="7">
    <source>
        <dbReference type="Pfam" id="PF17851"/>
    </source>
</evidence>
<dbReference type="InterPro" id="IPR051795">
    <property type="entry name" value="Glycosyl_Hydrlase_43"/>
</dbReference>
<keyword evidence="2 6" id="KW-0378">Hydrolase</keyword>
<dbReference type="Pfam" id="PF17851">
    <property type="entry name" value="GH43_C2"/>
    <property type="match status" value="1"/>
</dbReference>
<dbReference type="AlphaFoldDB" id="A0A853CMJ6"/>
<keyword evidence="3 6" id="KW-0326">Glycosidase</keyword>
<sequence>MTAQRPVVPGFFPDPSICRVDDAYYLACSSFEYAPGLPVFRSTDLRSWEQIGNALDRPSQLSVAGAVSSGGIFAPTLRHHAGRFWLITTNMSDPQGHLLVTADDPAGPWSEPVFFPEAPGIDPDLSWDEDGSCYLTWAGFADGQPLGVVQAVVDPTTGAVLSEPRQLWQGTGGKFPEGPHIYRIGDLWYQLIAEGGTERGHAVTIARGPSPSGPFEPCPWNPVLTTRGTDSPVQNAGHADLVQRPDGSWALVYHGVRVRGSSPQWHVLGRETFAADVTWEDGWPRVTEPIEPPPVGLVSESLSGPELPPSWVSPGRFPGEVLHPAEGGRRLTADDAAEPVFVGRRQQHLHAGVRADVRVEDGAGGLELRIDPRHALRLEADGERVRAVVRIGSITSVLGEAATGPDVTLELRAEPSTGHVWSTESGPDDLVAGVVTAGRLVELGRLDGRYLSTEVAGGMTGRVLGVWCSAGEVLLRSFEYTGADDPSELRRS</sequence>
<evidence type="ECO:0000313" key="8">
    <source>
        <dbReference type="EMBL" id="NYJ07213.1"/>
    </source>
</evidence>
<evidence type="ECO:0000256" key="5">
    <source>
        <dbReference type="PIRSR" id="PIRSR606710-2"/>
    </source>
</evidence>
<evidence type="ECO:0000256" key="3">
    <source>
        <dbReference type="ARBA" id="ARBA00023295"/>
    </source>
</evidence>
<dbReference type="GO" id="GO:0005975">
    <property type="term" value="P:carbohydrate metabolic process"/>
    <property type="evidence" value="ECO:0007669"/>
    <property type="project" value="InterPro"/>
</dbReference>
<dbReference type="CDD" id="cd18617">
    <property type="entry name" value="GH43_XynB-like"/>
    <property type="match status" value="1"/>
</dbReference>
<dbReference type="InterPro" id="IPR006710">
    <property type="entry name" value="Glyco_hydro_43"/>
</dbReference>
<name>A0A853CMJ6_9ACTN</name>
<dbReference type="SUPFAM" id="SSF75005">
    <property type="entry name" value="Arabinanase/levansucrase/invertase"/>
    <property type="match status" value="1"/>
</dbReference>
<evidence type="ECO:0000256" key="4">
    <source>
        <dbReference type="PIRSR" id="PIRSR606710-1"/>
    </source>
</evidence>
<reference evidence="8 9" key="1">
    <citation type="submission" date="2020-07" db="EMBL/GenBank/DDBJ databases">
        <title>Sequencing the genomes of 1000 actinobacteria strains.</title>
        <authorList>
            <person name="Klenk H.-P."/>
        </authorList>
    </citation>
    <scope>NUCLEOTIDE SEQUENCE [LARGE SCALE GENOMIC DNA]</scope>
    <source>
        <strain evidence="8 9">DSM 104001</strain>
    </source>
</reference>
<dbReference type="SUPFAM" id="SSF49899">
    <property type="entry name" value="Concanavalin A-like lectins/glucanases"/>
    <property type="match status" value="1"/>
</dbReference>
<accession>A0A853CMJ6</accession>
<feature type="domain" description="Beta-xylosidase C-terminal Concanavalin A-like" evidence="7">
    <location>
        <begin position="329"/>
        <end position="470"/>
    </location>
</feature>
<dbReference type="RefSeq" id="WP_179718896.1">
    <property type="nucleotide sequence ID" value="NZ_JACBZT010000001.1"/>
</dbReference>
<dbReference type="PANTHER" id="PTHR42812:SF12">
    <property type="entry name" value="BETA-XYLOSIDASE-RELATED"/>
    <property type="match status" value="1"/>
</dbReference>
<feature type="site" description="Important for catalytic activity, responsible for pKa modulation of the active site Glu and correct orientation of both the proton donor and substrate" evidence="5">
    <location>
        <position position="122"/>
    </location>
</feature>
<feature type="active site" description="Proton donor" evidence="4">
    <location>
        <position position="177"/>
    </location>
</feature>
<dbReference type="Pfam" id="PF04616">
    <property type="entry name" value="Glyco_hydro_43"/>
    <property type="match status" value="1"/>
</dbReference>
<evidence type="ECO:0000256" key="6">
    <source>
        <dbReference type="RuleBase" id="RU361187"/>
    </source>
</evidence>
<organism evidence="8 9">
    <name type="scientific">Petropleomorpha daqingensis</name>
    <dbReference type="NCBI Taxonomy" id="2026353"/>
    <lineage>
        <taxon>Bacteria</taxon>
        <taxon>Bacillati</taxon>
        <taxon>Actinomycetota</taxon>
        <taxon>Actinomycetes</taxon>
        <taxon>Geodermatophilales</taxon>
        <taxon>Geodermatophilaceae</taxon>
        <taxon>Petropleomorpha</taxon>
    </lineage>
</organism>
<dbReference type="EMBL" id="JACBZT010000001">
    <property type="protein sequence ID" value="NYJ07213.1"/>
    <property type="molecule type" value="Genomic_DNA"/>
</dbReference>
<dbReference type="Proteomes" id="UP000541969">
    <property type="component" value="Unassembled WGS sequence"/>
</dbReference>
<feature type="active site" description="Proton acceptor" evidence="4">
    <location>
        <position position="14"/>
    </location>
</feature>
<dbReference type="InterPro" id="IPR041542">
    <property type="entry name" value="GH43_C2"/>
</dbReference>
<dbReference type="InterPro" id="IPR013320">
    <property type="entry name" value="ConA-like_dom_sf"/>
</dbReference>
<evidence type="ECO:0000256" key="2">
    <source>
        <dbReference type="ARBA" id="ARBA00022801"/>
    </source>
</evidence>
<gene>
    <name evidence="8" type="ORF">GGQ55_003491</name>
</gene>
<dbReference type="GO" id="GO:0004553">
    <property type="term" value="F:hydrolase activity, hydrolyzing O-glycosyl compounds"/>
    <property type="evidence" value="ECO:0007669"/>
    <property type="project" value="InterPro"/>
</dbReference>
<keyword evidence="9" id="KW-1185">Reference proteome</keyword>
<dbReference type="PANTHER" id="PTHR42812">
    <property type="entry name" value="BETA-XYLOSIDASE"/>
    <property type="match status" value="1"/>
</dbReference>
<comment type="caution">
    <text evidence="8">The sequence shown here is derived from an EMBL/GenBank/DDBJ whole genome shotgun (WGS) entry which is preliminary data.</text>
</comment>
<evidence type="ECO:0000256" key="1">
    <source>
        <dbReference type="ARBA" id="ARBA00009865"/>
    </source>
</evidence>
<protein>
    <recommendedName>
        <fullName evidence="7">Beta-xylosidase C-terminal Concanavalin A-like domain-containing protein</fullName>
    </recommendedName>
</protein>
<dbReference type="InterPro" id="IPR023296">
    <property type="entry name" value="Glyco_hydro_beta-prop_sf"/>
</dbReference>
<evidence type="ECO:0000313" key="9">
    <source>
        <dbReference type="Proteomes" id="UP000541969"/>
    </source>
</evidence>
<proteinExistence type="inferred from homology"/>
<comment type="similarity">
    <text evidence="1 6">Belongs to the glycosyl hydrolase 43 family.</text>
</comment>
<dbReference type="Gene3D" id="2.115.10.20">
    <property type="entry name" value="Glycosyl hydrolase domain, family 43"/>
    <property type="match status" value="1"/>
</dbReference>
<dbReference type="Gene3D" id="2.60.120.200">
    <property type="match status" value="1"/>
</dbReference>